<comment type="similarity">
    <text evidence="2">Belongs to the amidase family.</text>
</comment>
<protein>
    <recommendedName>
        <fullName evidence="3">amidase</fullName>
        <ecNumber evidence="3">3.5.1.4</ecNumber>
    </recommendedName>
</protein>
<dbReference type="PIRSF" id="PIRSF001221">
    <property type="entry name" value="Amidase_fungi"/>
    <property type="match status" value="1"/>
</dbReference>
<feature type="active site" description="Acyl-ester intermediate" evidence="5">
    <location>
        <position position="248"/>
    </location>
</feature>
<evidence type="ECO:0000313" key="9">
    <source>
        <dbReference type="Proteomes" id="UP000800096"/>
    </source>
</evidence>
<evidence type="ECO:0000256" key="5">
    <source>
        <dbReference type="PIRSR" id="PIRSR001221-1"/>
    </source>
</evidence>
<keyword evidence="4" id="KW-0378">Hydrolase</keyword>
<dbReference type="InterPro" id="IPR036928">
    <property type="entry name" value="AS_sf"/>
</dbReference>
<evidence type="ECO:0000256" key="1">
    <source>
        <dbReference type="ARBA" id="ARBA00001311"/>
    </source>
</evidence>
<dbReference type="InterPro" id="IPR023631">
    <property type="entry name" value="Amidase_dom"/>
</dbReference>
<feature type="domain" description="Amidase" evidence="7">
    <location>
        <begin position="99"/>
        <end position="494"/>
    </location>
</feature>
<dbReference type="EC" id="3.5.1.4" evidence="3"/>
<dbReference type="Proteomes" id="UP000800096">
    <property type="component" value="Unassembled WGS sequence"/>
</dbReference>
<evidence type="ECO:0000256" key="2">
    <source>
        <dbReference type="ARBA" id="ARBA00009199"/>
    </source>
</evidence>
<dbReference type="PROSITE" id="PS00571">
    <property type="entry name" value="AMIDASES"/>
    <property type="match status" value="1"/>
</dbReference>
<evidence type="ECO:0000259" key="7">
    <source>
        <dbReference type="Pfam" id="PF01425"/>
    </source>
</evidence>
<dbReference type="SUPFAM" id="SSF75304">
    <property type="entry name" value="Amidase signature (AS) enzymes"/>
    <property type="match status" value="1"/>
</dbReference>
<feature type="binding site" evidence="6">
    <location>
        <position position="199"/>
    </location>
    <ligand>
        <name>substrate</name>
    </ligand>
</feature>
<dbReference type="PANTHER" id="PTHR46072">
    <property type="entry name" value="AMIDASE-RELATED-RELATED"/>
    <property type="match status" value="1"/>
</dbReference>
<name>A0A6A5QVS1_AMPQU</name>
<comment type="catalytic activity">
    <reaction evidence="1">
        <text>a monocarboxylic acid amide + H2O = a monocarboxylate + NH4(+)</text>
        <dbReference type="Rhea" id="RHEA:12020"/>
        <dbReference type="ChEBI" id="CHEBI:15377"/>
        <dbReference type="ChEBI" id="CHEBI:28938"/>
        <dbReference type="ChEBI" id="CHEBI:35757"/>
        <dbReference type="ChEBI" id="CHEBI:83628"/>
        <dbReference type="EC" id="3.5.1.4"/>
    </reaction>
</comment>
<dbReference type="GO" id="GO:0004040">
    <property type="term" value="F:amidase activity"/>
    <property type="evidence" value="ECO:0007669"/>
    <property type="project" value="UniProtKB-EC"/>
</dbReference>
<dbReference type="Pfam" id="PF01425">
    <property type="entry name" value="Amidase"/>
    <property type="match status" value="1"/>
</dbReference>
<evidence type="ECO:0000256" key="4">
    <source>
        <dbReference type="ARBA" id="ARBA00022801"/>
    </source>
</evidence>
<dbReference type="OrthoDB" id="6428749at2759"/>
<dbReference type="AlphaFoldDB" id="A0A6A5QVS1"/>
<reference evidence="8" key="1">
    <citation type="journal article" date="2020" name="Stud. Mycol.">
        <title>101 Dothideomycetes genomes: a test case for predicting lifestyles and emergence of pathogens.</title>
        <authorList>
            <person name="Haridas S."/>
            <person name="Albert R."/>
            <person name="Binder M."/>
            <person name="Bloem J."/>
            <person name="Labutti K."/>
            <person name="Salamov A."/>
            <person name="Andreopoulos B."/>
            <person name="Baker S."/>
            <person name="Barry K."/>
            <person name="Bills G."/>
            <person name="Bluhm B."/>
            <person name="Cannon C."/>
            <person name="Castanera R."/>
            <person name="Culley D."/>
            <person name="Daum C."/>
            <person name="Ezra D."/>
            <person name="Gonzalez J."/>
            <person name="Henrissat B."/>
            <person name="Kuo A."/>
            <person name="Liang C."/>
            <person name="Lipzen A."/>
            <person name="Lutzoni F."/>
            <person name="Magnuson J."/>
            <person name="Mondo S."/>
            <person name="Nolan M."/>
            <person name="Ohm R."/>
            <person name="Pangilinan J."/>
            <person name="Park H.-J."/>
            <person name="Ramirez L."/>
            <person name="Alfaro M."/>
            <person name="Sun H."/>
            <person name="Tritt A."/>
            <person name="Yoshinaga Y."/>
            <person name="Zwiers L.-H."/>
            <person name="Turgeon B."/>
            <person name="Goodwin S."/>
            <person name="Spatafora J."/>
            <person name="Crous P."/>
            <person name="Grigoriev I."/>
        </authorList>
    </citation>
    <scope>NUCLEOTIDE SEQUENCE</scope>
    <source>
        <strain evidence="8">HMLAC05119</strain>
    </source>
</reference>
<evidence type="ECO:0000256" key="3">
    <source>
        <dbReference type="ARBA" id="ARBA00012922"/>
    </source>
</evidence>
<dbReference type="Gene3D" id="3.90.1300.10">
    <property type="entry name" value="Amidase signature (AS) domain"/>
    <property type="match status" value="1"/>
</dbReference>
<dbReference type="EMBL" id="ML979133">
    <property type="protein sequence ID" value="KAF1918674.1"/>
    <property type="molecule type" value="Genomic_DNA"/>
</dbReference>
<feature type="binding site" evidence="6">
    <location>
        <position position="224"/>
    </location>
    <ligand>
        <name>substrate</name>
    </ligand>
</feature>
<proteinExistence type="inferred from homology"/>
<dbReference type="PANTHER" id="PTHR46072:SF4">
    <property type="entry name" value="AMIDASE C550.07-RELATED"/>
    <property type="match status" value="1"/>
</dbReference>
<accession>A0A6A5QVS1</accession>
<organism evidence="8 9">
    <name type="scientific">Ampelomyces quisqualis</name>
    <name type="common">Powdery mildew agent</name>
    <dbReference type="NCBI Taxonomy" id="50730"/>
    <lineage>
        <taxon>Eukaryota</taxon>
        <taxon>Fungi</taxon>
        <taxon>Dikarya</taxon>
        <taxon>Ascomycota</taxon>
        <taxon>Pezizomycotina</taxon>
        <taxon>Dothideomycetes</taxon>
        <taxon>Pleosporomycetidae</taxon>
        <taxon>Pleosporales</taxon>
        <taxon>Pleosporineae</taxon>
        <taxon>Phaeosphaeriaceae</taxon>
        <taxon>Ampelomyces</taxon>
    </lineage>
</organism>
<evidence type="ECO:0000256" key="6">
    <source>
        <dbReference type="PIRSR" id="PIRSR001221-2"/>
    </source>
</evidence>
<keyword evidence="9" id="KW-1185">Reference proteome</keyword>
<feature type="binding site" evidence="6">
    <location>
        <begin position="245"/>
        <end position="248"/>
    </location>
    <ligand>
        <name>substrate</name>
    </ligand>
</feature>
<sequence length="551" mass="60623">MDGKSLQMGIVQPKAIPQGTPEYEEQRATILETFAAKVPHDLRLPAPLISSPPVDVSTVPATCGFLDATELEITESHDAVSLAEAIAAKKMTAVQVAIAFSKRAIIAHQLTCCLTQWFMEEAVKQAQELDTYMEKNGKPVGPLHGVPISIKEHIPIAGTYSSQGCLASTILDKEDSHMVSILRRMGAVFYCKTNQPQAIMHLETTSHYGRTLNPFNIHLSAGGSSGGEGALIAMKGSVLGVGTDIGGSIRCPSAFCGIYGFKPTSCILPMKGFLSHAFSAELNILCSPGPMCRSLRDMELFTKLLICAEPWLEDPKLIPMPWTGLNTNMTRPLKIGIIDHDGFITPQPPVQRAIAWARQRLADPKHAALFQIKPFMPYSAAEAWTHVRRMYWPDGGTVTKQAITAVGEPILPLTDSIMSDAARHGMLSAEDVNQLRFRRDEFRLRFADSWTEQRVDVVIGPAFVGPACAHDSAFYWSYTSLYNLVDYPGVVFPTPIKTEVEDRYADDYCVATLCSFPSWVSSLESYVVKRYVHLSSLEWVIPQTDRASNSL</sequence>
<feature type="active site" description="Charge relay system" evidence="5">
    <location>
        <position position="151"/>
    </location>
</feature>
<evidence type="ECO:0000313" key="8">
    <source>
        <dbReference type="EMBL" id="KAF1918674.1"/>
    </source>
</evidence>
<feature type="active site" description="Charge relay system" evidence="5">
    <location>
        <position position="224"/>
    </location>
</feature>
<gene>
    <name evidence="8" type="ORF">BDU57DRAFT_511385</name>
</gene>
<dbReference type="InterPro" id="IPR020556">
    <property type="entry name" value="Amidase_CS"/>
</dbReference>